<name>A0A7S7LKG6_CRYPV</name>
<dbReference type="VEuPathDB" id="CryptoDB:CPATCC_0030380"/>
<dbReference type="InterPro" id="IPR023614">
    <property type="entry name" value="Porin_dom_sf"/>
</dbReference>
<accession>A0A7S7LKG6</accession>
<reference evidence="1 2" key="1">
    <citation type="submission" date="2019-09" db="EMBL/GenBank/DDBJ databases">
        <title>Consistent, comparative and evidence-based genome assembly and annotation for Cryptosporidium parvum, C. hominis and C. tyzzeri.</title>
        <authorList>
            <person name="Baptista R.P."/>
            <person name="Li Y."/>
            <person name="Sateriale A."/>
            <person name="Ansell B."/>
            <person name="Jex A."/>
            <person name="Sanders M."/>
            <person name="Brooks K."/>
            <person name="Tracey A."/>
            <person name="Berriman M."/>
            <person name="Striepen B."/>
            <person name="Cotton J.A."/>
            <person name="Kissinger J.C."/>
        </authorList>
    </citation>
    <scope>NUCLEOTIDE SEQUENCE [LARGE SCALE GENOMIC DNA]</scope>
    <source>
        <strain evidence="1 2">IOWA-ATCC</strain>
    </source>
</reference>
<dbReference type="Proteomes" id="UP000593906">
    <property type="component" value="Chromosome 2"/>
</dbReference>
<dbReference type="OMA" id="WEINLAS"/>
<proteinExistence type="predicted"/>
<gene>
    <name evidence="1" type="ORF">CPATCC_000904</name>
</gene>
<protein>
    <submittedName>
        <fullName evidence="1">Uncharacterized protein</fullName>
    </submittedName>
</protein>
<dbReference type="Gene3D" id="2.40.160.10">
    <property type="entry name" value="Porin"/>
    <property type="match status" value="1"/>
</dbReference>
<evidence type="ECO:0000313" key="2">
    <source>
        <dbReference type="Proteomes" id="UP000593906"/>
    </source>
</evidence>
<evidence type="ECO:0000313" key="1">
    <source>
        <dbReference type="EMBL" id="QOY43187.1"/>
    </source>
</evidence>
<sequence>MVLVGDFNKEVIGLFKSKYPTEKDKLLELNLTSICKNPSFSYNISTPSNGGKNGNKSKCCNDGNGCCGENNSNNNSKQIFSLDGNSTLKWNICSSQMETKMDMNGISIMEVKTKPYYGISLTSKYERFPKLTNSLGSYNNTNNGSGCLEIGGDIQGEYIQSRFRISPTIKTLGCLNKSNKENKDSIGMMLSNTITLRPFSCINSLSLGSMISSSNINLPHNNNNKNSLKLMLGLMLKGPLFMRSCKDTINERSQGYEQFNYQGLIHKKENFGSRFKNSMICNNNNTNDNNDLYEGIGGSSTLSPISILTPNYVLSLQTNTNHQNNKLSGFTGGLILNNLVRNYLTLGLMISYNTENNNGNNNEDNIQQIEDNGLGLITKNKVSKTYYENYLTKFSDKVQYTIGGKISFGSMTNNMKSTDLRFKVMNNLKMAYSLTHNFTKNISATFGAQIDPRKLNDPDSVKYGFILDMSA</sequence>
<dbReference type="EMBL" id="CP044421">
    <property type="protein sequence ID" value="QOY43187.1"/>
    <property type="molecule type" value="Genomic_DNA"/>
</dbReference>
<dbReference type="AlphaFoldDB" id="A0A7S7LKG6"/>
<organism evidence="1 2">
    <name type="scientific">Cryptosporidium parvum</name>
    <dbReference type="NCBI Taxonomy" id="5807"/>
    <lineage>
        <taxon>Eukaryota</taxon>
        <taxon>Sar</taxon>
        <taxon>Alveolata</taxon>
        <taxon>Apicomplexa</taxon>
        <taxon>Conoidasida</taxon>
        <taxon>Coccidia</taxon>
        <taxon>Eucoccidiorida</taxon>
        <taxon>Eimeriorina</taxon>
        <taxon>Cryptosporidiidae</taxon>
        <taxon>Cryptosporidium</taxon>
    </lineage>
</organism>